<keyword evidence="9" id="KW-0675">Receptor</keyword>
<dbReference type="Gene3D" id="2.70.170.10">
    <property type="entry name" value="Neurotransmitter-gated ion-channel ligand-binding domain"/>
    <property type="match status" value="1"/>
</dbReference>
<evidence type="ECO:0000256" key="4">
    <source>
        <dbReference type="ARBA" id="ARBA00023136"/>
    </source>
</evidence>
<protein>
    <submittedName>
        <fullName evidence="8">(Mediterranean fruit fly) hypothetical protein</fullName>
    </submittedName>
    <submittedName>
        <fullName evidence="9">Neuronal acetylcholine receptor subunit alpha-9</fullName>
    </submittedName>
</protein>
<evidence type="ECO:0000256" key="6">
    <source>
        <dbReference type="SAM" id="SignalP"/>
    </source>
</evidence>
<dbReference type="InterPro" id="IPR036734">
    <property type="entry name" value="Neur_chan_lig-bd_sf"/>
</dbReference>
<dbReference type="FunFam" id="2.70.170.10:FF:000028">
    <property type="entry name" value="AcetylCholine Receptor"/>
    <property type="match status" value="1"/>
</dbReference>
<feature type="transmembrane region" description="Helical" evidence="5">
    <location>
        <begin position="300"/>
        <end position="325"/>
    </location>
</feature>
<keyword evidence="4 5" id="KW-0472">Membrane</keyword>
<proteinExistence type="evidence at transcript level"/>
<dbReference type="OrthoDB" id="410315at2759"/>
<evidence type="ECO:0000313" key="9">
    <source>
        <dbReference type="EMBL" id="JAC02244.1"/>
    </source>
</evidence>
<dbReference type="GeneID" id="101455829"/>
<sequence>MKTSFKIFHLIIFSVIIATESKFYSASVARQSLITDLFVNYDAGAKPAPDGVRIDLHANLVLQHFDFRESDGSFHFVGLLDVSWHDPKLGWNPVDYNNLTRIPVKQKLIWVPDLEIYNNAPDKFLRMHHNGIVLLEHTGMVLWSDNIQINVFCTTGMSNWPHDKHECKLTLGSWTYHGFEVDFMKYSNPNGTMNFEEIDMASMIYKVTEFGAERVATTYTCCAEPYISMEYHLTFERRCAFVTVFRALSITVIILSLLALCVETGNRLKICINGVNLIIITFVLLYFAHHVGKFARTTPFIVKFFSCSLVLVTLQQMLTVFSIFATHASYRGKLHPTISSLLRNSFVSYLTPRRSMRMTHRETGDPSTQFEDVTLQEFSNLISADETPYEWMQLASFFESFALILFSVIYFILATVCFV</sequence>
<dbReference type="InterPro" id="IPR036719">
    <property type="entry name" value="Neuro-gated_channel_TM_sf"/>
</dbReference>
<comment type="subcellular location">
    <subcellularLocation>
        <location evidence="1">Membrane</location>
    </subcellularLocation>
</comment>
<dbReference type="SUPFAM" id="SSF63712">
    <property type="entry name" value="Nicotinic receptor ligand binding domain-like"/>
    <property type="match status" value="1"/>
</dbReference>
<evidence type="ECO:0000259" key="7">
    <source>
        <dbReference type="Pfam" id="PF02931"/>
    </source>
</evidence>
<reference evidence="9" key="2">
    <citation type="journal article" date="2014" name="BMC Genomics">
        <title>A genomic perspective to assessing quality of mass-reared SIT flies used in Mediterranean fruit fly (Ceratitis capitata) eradication in California.</title>
        <authorList>
            <person name="Calla B."/>
            <person name="Hall B."/>
            <person name="Hou S."/>
            <person name="Geib S.M."/>
        </authorList>
    </citation>
    <scope>NUCLEOTIDE SEQUENCE</scope>
</reference>
<reference evidence="8" key="3">
    <citation type="submission" date="2020-11" db="EMBL/GenBank/DDBJ databases">
        <authorList>
            <person name="Whitehead M."/>
        </authorList>
    </citation>
    <scope>NUCLEOTIDE SEQUENCE</scope>
    <source>
        <strain evidence="8">EGII</strain>
    </source>
</reference>
<keyword evidence="3 5" id="KW-1133">Transmembrane helix</keyword>
<evidence type="ECO:0000256" key="2">
    <source>
        <dbReference type="ARBA" id="ARBA00022692"/>
    </source>
</evidence>
<feature type="transmembrane region" description="Helical" evidence="5">
    <location>
        <begin position="397"/>
        <end position="416"/>
    </location>
</feature>
<feature type="transmembrane region" description="Helical" evidence="5">
    <location>
        <begin position="270"/>
        <end position="288"/>
    </location>
</feature>
<dbReference type="AlphaFoldDB" id="W8BZV1"/>
<evidence type="ECO:0000313" key="8">
    <source>
        <dbReference type="EMBL" id="CAD6998859.1"/>
    </source>
</evidence>
<dbReference type="CDD" id="cd18989">
    <property type="entry name" value="LGIC_ECD_cation"/>
    <property type="match status" value="1"/>
</dbReference>
<dbReference type="EMBL" id="GAMC01004312">
    <property type="protein sequence ID" value="JAC02244.1"/>
    <property type="molecule type" value="mRNA"/>
</dbReference>
<dbReference type="Pfam" id="PF02931">
    <property type="entry name" value="Neur_chan_LBD"/>
    <property type="match status" value="1"/>
</dbReference>
<dbReference type="SUPFAM" id="SSF90112">
    <property type="entry name" value="Neurotransmitter-gated ion-channel transmembrane pore"/>
    <property type="match status" value="1"/>
</dbReference>
<keyword evidence="10" id="KW-1185">Reference proteome</keyword>
<reference evidence="9" key="1">
    <citation type="submission" date="2013-07" db="EMBL/GenBank/DDBJ databases">
        <authorList>
            <person name="Geib S."/>
        </authorList>
    </citation>
    <scope>NUCLEOTIDE SEQUENCE</scope>
</reference>
<name>W8BZV1_CERCA</name>
<evidence type="ECO:0000256" key="5">
    <source>
        <dbReference type="SAM" id="Phobius"/>
    </source>
</evidence>
<evidence type="ECO:0000256" key="1">
    <source>
        <dbReference type="ARBA" id="ARBA00004370"/>
    </source>
</evidence>
<keyword evidence="6" id="KW-0732">Signal</keyword>
<dbReference type="KEGG" id="ccat:101455829"/>
<gene>
    <name evidence="9" type="primary">ACHA9</name>
    <name evidence="8" type="ORF">CCAP1982_LOCUS7408</name>
</gene>
<dbReference type="InterPro" id="IPR006201">
    <property type="entry name" value="Neur_channel"/>
</dbReference>
<feature type="transmembrane region" description="Helical" evidence="5">
    <location>
        <begin position="240"/>
        <end position="261"/>
    </location>
</feature>
<dbReference type="EMBL" id="CAJHJT010000012">
    <property type="protein sequence ID" value="CAD6998859.1"/>
    <property type="molecule type" value="Genomic_DNA"/>
</dbReference>
<dbReference type="GO" id="GO:0004888">
    <property type="term" value="F:transmembrane signaling receptor activity"/>
    <property type="evidence" value="ECO:0007669"/>
    <property type="project" value="InterPro"/>
</dbReference>
<feature type="domain" description="Neurotransmitter-gated ion-channel ligand-binding" evidence="7">
    <location>
        <begin position="31"/>
        <end position="238"/>
    </location>
</feature>
<feature type="signal peptide" evidence="6">
    <location>
        <begin position="1"/>
        <end position="21"/>
    </location>
</feature>
<dbReference type="GO" id="GO:0005230">
    <property type="term" value="F:extracellular ligand-gated monoatomic ion channel activity"/>
    <property type="evidence" value="ECO:0007669"/>
    <property type="project" value="InterPro"/>
</dbReference>
<organism evidence="9">
    <name type="scientific">Ceratitis capitata</name>
    <name type="common">Mediterranean fruit fly</name>
    <name type="synonym">Tephritis capitata</name>
    <dbReference type="NCBI Taxonomy" id="7213"/>
    <lineage>
        <taxon>Eukaryota</taxon>
        <taxon>Metazoa</taxon>
        <taxon>Ecdysozoa</taxon>
        <taxon>Arthropoda</taxon>
        <taxon>Hexapoda</taxon>
        <taxon>Insecta</taxon>
        <taxon>Pterygota</taxon>
        <taxon>Neoptera</taxon>
        <taxon>Endopterygota</taxon>
        <taxon>Diptera</taxon>
        <taxon>Brachycera</taxon>
        <taxon>Muscomorpha</taxon>
        <taxon>Tephritoidea</taxon>
        <taxon>Tephritidae</taxon>
        <taxon>Ceratitis</taxon>
        <taxon>Ceratitis</taxon>
    </lineage>
</organism>
<feature type="chain" id="PRO_5033979001" evidence="6">
    <location>
        <begin position="22"/>
        <end position="419"/>
    </location>
</feature>
<accession>W8BZV1</accession>
<dbReference type="PANTHER" id="PTHR18945">
    <property type="entry name" value="NEUROTRANSMITTER GATED ION CHANNEL"/>
    <property type="match status" value="1"/>
</dbReference>
<evidence type="ECO:0000256" key="3">
    <source>
        <dbReference type="ARBA" id="ARBA00022989"/>
    </source>
</evidence>
<dbReference type="Proteomes" id="UP000606786">
    <property type="component" value="Unassembled WGS sequence"/>
</dbReference>
<dbReference type="GO" id="GO:0016020">
    <property type="term" value="C:membrane"/>
    <property type="evidence" value="ECO:0007669"/>
    <property type="project" value="UniProtKB-SubCell"/>
</dbReference>
<keyword evidence="2 5" id="KW-0812">Transmembrane</keyword>
<evidence type="ECO:0000313" key="10">
    <source>
        <dbReference type="Proteomes" id="UP000606786"/>
    </source>
</evidence>
<dbReference type="InterPro" id="IPR006202">
    <property type="entry name" value="Neur_chan_lig-bd"/>
</dbReference>